<dbReference type="SUPFAM" id="SSF103473">
    <property type="entry name" value="MFS general substrate transporter"/>
    <property type="match status" value="1"/>
</dbReference>
<evidence type="ECO:0000256" key="2">
    <source>
        <dbReference type="ARBA" id="ARBA00022692"/>
    </source>
</evidence>
<dbReference type="Proteomes" id="UP000553706">
    <property type="component" value="Unassembled WGS sequence"/>
</dbReference>
<dbReference type="InterPro" id="IPR036259">
    <property type="entry name" value="MFS_trans_sf"/>
</dbReference>
<sequence length="364" mass="37160">MRLFFGMAGVGISVWAITIPFTKIRFGLDDGTLGLILFAGGLGGVLVIPLAGMALARWGSRVVLAAAGLAVGLLLPGLTVAPSPLLFTAILFVYGAMFGVLDISLNAQGAVVERLSGKLQMSGYHACYSLGTLVVALASSLLLRLGVTNAGCAVLAASTILLILSQTPRLAGKEEDPPADGKRFALPNRATLLLGICCFTCFMTEGVATDWSTIFLRFSRNMPLDTATLGYAAFAVAMTAARLSGDAVAARLGAPWVMRLGCAVAVLGFLLAILIPSGWMGVLGFGLVGFGTGNIAPLVFSAAARVPQMAAHHAMPAVVGLGYAGFLAGPVVIGLVANHLGLASALGIDAALLAAVFFLAETVA</sequence>
<dbReference type="AlphaFoldDB" id="A0A840VL21"/>
<accession>A0A840VL21</accession>
<keyword evidence="7" id="KW-1185">Reference proteome</keyword>
<organism evidence="6 7">
    <name type="scientific">Acidocella aromatica</name>
    <dbReference type="NCBI Taxonomy" id="1303579"/>
    <lineage>
        <taxon>Bacteria</taxon>
        <taxon>Pseudomonadati</taxon>
        <taxon>Pseudomonadota</taxon>
        <taxon>Alphaproteobacteria</taxon>
        <taxon>Acetobacterales</taxon>
        <taxon>Acidocellaceae</taxon>
        <taxon>Acidocella</taxon>
    </lineage>
</organism>
<evidence type="ECO:0000256" key="1">
    <source>
        <dbReference type="ARBA" id="ARBA00004141"/>
    </source>
</evidence>
<dbReference type="GO" id="GO:0022857">
    <property type="term" value="F:transmembrane transporter activity"/>
    <property type="evidence" value="ECO:0007669"/>
    <property type="project" value="InterPro"/>
</dbReference>
<evidence type="ECO:0000256" key="5">
    <source>
        <dbReference type="SAM" id="Phobius"/>
    </source>
</evidence>
<feature type="transmembrane region" description="Helical" evidence="5">
    <location>
        <begin position="256"/>
        <end position="275"/>
    </location>
</feature>
<evidence type="ECO:0000256" key="4">
    <source>
        <dbReference type="ARBA" id="ARBA00023136"/>
    </source>
</evidence>
<feature type="transmembrane region" description="Helical" evidence="5">
    <location>
        <begin position="226"/>
        <end position="244"/>
    </location>
</feature>
<dbReference type="RefSeq" id="WP_183266877.1">
    <property type="nucleotide sequence ID" value="NZ_JACHFJ010000010.1"/>
</dbReference>
<gene>
    <name evidence="6" type="ORF">HNP71_002122</name>
</gene>
<protein>
    <submittedName>
        <fullName evidence="6">Putative MFS family arabinose efflux permease</fullName>
    </submittedName>
</protein>
<feature type="transmembrane region" description="Helical" evidence="5">
    <location>
        <begin position="192"/>
        <end position="214"/>
    </location>
</feature>
<feature type="transmembrane region" description="Helical" evidence="5">
    <location>
        <begin position="126"/>
        <end position="147"/>
    </location>
</feature>
<feature type="transmembrane region" description="Helical" evidence="5">
    <location>
        <begin position="32"/>
        <end position="55"/>
    </location>
</feature>
<feature type="transmembrane region" description="Helical" evidence="5">
    <location>
        <begin position="153"/>
        <end position="171"/>
    </location>
</feature>
<dbReference type="Gene3D" id="1.20.1250.20">
    <property type="entry name" value="MFS general substrate transporter like domains"/>
    <property type="match status" value="2"/>
</dbReference>
<comment type="caution">
    <text evidence="6">The sequence shown here is derived from an EMBL/GenBank/DDBJ whole genome shotgun (WGS) entry which is preliminary data.</text>
</comment>
<dbReference type="CDD" id="cd17393">
    <property type="entry name" value="MFS_MosC_like"/>
    <property type="match status" value="1"/>
</dbReference>
<reference evidence="6 7" key="1">
    <citation type="submission" date="2020-08" db="EMBL/GenBank/DDBJ databases">
        <title>Genomic Encyclopedia of Type Strains, Phase IV (KMG-IV): sequencing the most valuable type-strain genomes for metagenomic binning, comparative biology and taxonomic classification.</title>
        <authorList>
            <person name="Goeker M."/>
        </authorList>
    </citation>
    <scope>NUCLEOTIDE SEQUENCE [LARGE SCALE GENOMIC DNA]</scope>
    <source>
        <strain evidence="6 7">DSM 27026</strain>
    </source>
</reference>
<dbReference type="InterPro" id="IPR011701">
    <property type="entry name" value="MFS"/>
</dbReference>
<dbReference type="EMBL" id="JACHFJ010000010">
    <property type="protein sequence ID" value="MBB5373855.1"/>
    <property type="molecule type" value="Genomic_DNA"/>
</dbReference>
<feature type="transmembrane region" description="Helical" evidence="5">
    <location>
        <begin position="342"/>
        <end position="360"/>
    </location>
</feature>
<keyword evidence="2 5" id="KW-0812">Transmembrane</keyword>
<evidence type="ECO:0000313" key="6">
    <source>
        <dbReference type="EMBL" id="MBB5373855.1"/>
    </source>
</evidence>
<evidence type="ECO:0000313" key="7">
    <source>
        <dbReference type="Proteomes" id="UP000553706"/>
    </source>
</evidence>
<feature type="transmembrane region" description="Helical" evidence="5">
    <location>
        <begin position="281"/>
        <end position="302"/>
    </location>
</feature>
<proteinExistence type="predicted"/>
<dbReference type="PANTHER" id="PTHR23514:SF13">
    <property type="entry name" value="INNER MEMBRANE PROTEIN YBJJ"/>
    <property type="match status" value="1"/>
</dbReference>
<feature type="transmembrane region" description="Helical" evidence="5">
    <location>
        <begin position="85"/>
        <end position="105"/>
    </location>
</feature>
<name>A0A840VL21_9PROT</name>
<dbReference type="GO" id="GO:0016020">
    <property type="term" value="C:membrane"/>
    <property type="evidence" value="ECO:0007669"/>
    <property type="project" value="UniProtKB-SubCell"/>
</dbReference>
<dbReference type="PANTHER" id="PTHR23514">
    <property type="entry name" value="BYPASS OF STOP CODON PROTEIN 6"/>
    <property type="match status" value="1"/>
</dbReference>
<dbReference type="Pfam" id="PF07690">
    <property type="entry name" value="MFS_1"/>
    <property type="match status" value="1"/>
</dbReference>
<comment type="subcellular location">
    <subcellularLocation>
        <location evidence="1">Membrane</location>
        <topology evidence="1">Multi-pass membrane protein</topology>
    </subcellularLocation>
</comment>
<evidence type="ECO:0000256" key="3">
    <source>
        <dbReference type="ARBA" id="ARBA00022989"/>
    </source>
</evidence>
<dbReference type="InterPro" id="IPR051788">
    <property type="entry name" value="MFS_Transporter"/>
</dbReference>
<feature type="transmembrane region" description="Helical" evidence="5">
    <location>
        <begin position="62"/>
        <end position="79"/>
    </location>
</feature>
<keyword evidence="3 5" id="KW-1133">Transmembrane helix</keyword>
<keyword evidence="4 5" id="KW-0472">Membrane</keyword>
<feature type="transmembrane region" description="Helical" evidence="5">
    <location>
        <begin position="314"/>
        <end position="336"/>
    </location>
</feature>